<proteinExistence type="inferred from homology"/>
<evidence type="ECO:0000256" key="2">
    <source>
        <dbReference type="ARBA" id="ARBA00006403"/>
    </source>
</evidence>
<feature type="region of interest" description="Disordered" evidence="7">
    <location>
        <begin position="724"/>
        <end position="775"/>
    </location>
</feature>
<comment type="similarity">
    <text evidence="2 5">Belongs to the HSF family.</text>
</comment>
<feature type="compositionally biased region" description="Polar residues" evidence="7">
    <location>
        <begin position="742"/>
        <end position="752"/>
    </location>
</feature>
<dbReference type="FunFam" id="1.10.10.10:FF:000173">
    <property type="entry name" value="Heat shock transcription factor Hsf1"/>
    <property type="match status" value="1"/>
</dbReference>
<evidence type="ECO:0000256" key="4">
    <source>
        <dbReference type="ARBA" id="ARBA00023242"/>
    </source>
</evidence>
<keyword evidence="9" id="KW-0346">Stress response</keyword>
<dbReference type="Pfam" id="PF00447">
    <property type="entry name" value="HSF_DNA-bind"/>
    <property type="match status" value="1"/>
</dbReference>
<dbReference type="GO" id="GO:0003700">
    <property type="term" value="F:DNA-binding transcription factor activity"/>
    <property type="evidence" value="ECO:0007669"/>
    <property type="project" value="InterPro"/>
</dbReference>
<feature type="region of interest" description="Disordered" evidence="7">
    <location>
        <begin position="564"/>
        <end position="622"/>
    </location>
</feature>
<dbReference type="PANTHER" id="PTHR10015">
    <property type="entry name" value="HEAT SHOCK TRANSCRIPTION FACTOR"/>
    <property type="match status" value="1"/>
</dbReference>
<evidence type="ECO:0000313" key="10">
    <source>
        <dbReference type="Proteomes" id="UP000813385"/>
    </source>
</evidence>
<dbReference type="PRINTS" id="PR00056">
    <property type="entry name" value="HSFDOMAIN"/>
</dbReference>
<keyword evidence="3" id="KW-0238">DNA-binding</keyword>
<evidence type="ECO:0000259" key="8">
    <source>
        <dbReference type="SMART" id="SM00415"/>
    </source>
</evidence>
<dbReference type="InterPro" id="IPR000232">
    <property type="entry name" value="HSF_DNA-bd"/>
</dbReference>
<dbReference type="EMBL" id="JAGPXD010000002">
    <property type="protein sequence ID" value="KAH7367282.1"/>
    <property type="molecule type" value="Genomic_DNA"/>
</dbReference>
<dbReference type="AlphaFoldDB" id="A0A8K0TQ69"/>
<dbReference type="Gene3D" id="1.10.10.10">
    <property type="entry name" value="Winged helix-like DNA-binding domain superfamily/Winged helix DNA-binding domain"/>
    <property type="match status" value="1"/>
</dbReference>
<dbReference type="GO" id="GO:0043565">
    <property type="term" value="F:sequence-specific DNA binding"/>
    <property type="evidence" value="ECO:0007669"/>
    <property type="project" value="InterPro"/>
</dbReference>
<evidence type="ECO:0000256" key="7">
    <source>
        <dbReference type="SAM" id="MobiDB-lite"/>
    </source>
</evidence>
<organism evidence="9 10">
    <name type="scientific">Plectosphaerella cucumerina</name>
    <dbReference type="NCBI Taxonomy" id="40658"/>
    <lineage>
        <taxon>Eukaryota</taxon>
        <taxon>Fungi</taxon>
        <taxon>Dikarya</taxon>
        <taxon>Ascomycota</taxon>
        <taxon>Pezizomycotina</taxon>
        <taxon>Sordariomycetes</taxon>
        <taxon>Hypocreomycetidae</taxon>
        <taxon>Glomerellales</taxon>
        <taxon>Plectosphaerellaceae</taxon>
        <taxon>Plectosphaerella</taxon>
    </lineage>
</organism>
<dbReference type="GO" id="GO:0005634">
    <property type="term" value="C:nucleus"/>
    <property type="evidence" value="ECO:0007669"/>
    <property type="project" value="UniProtKB-SubCell"/>
</dbReference>
<evidence type="ECO:0000256" key="1">
    <source>
        <dbReference type="ARBA" id="ARBA00004123"/>
    </source>
</evidence>
<gene>
    <name evidence="9" type="ORF">B0T11DRAFT_222000</name>
</gene>
<dbReference type="Proteomes" id="UP000813385">
    <property type="component" value="Unassembled WGS sequence"/>
</dbReference>
<feature type="coiled-coil region" evidence="6">
    <location>
        <begin position="624"/>
        <end position="651"/>
    </location>
</feature>
<feature type="region of interest" description="Disordered" evidence="7">
    <location>
        <begin position="1"/>
        <end position="71"/>
    </location>
</feature>
<feature type="coiled-coil region" evidence="6">
    <location>
        <begin position="334"/>
        <end position="368"/>
    </location>
</feature>
<dbReference type="SUPFAM" id="SSF46785">
    <property type="entry name" value="Winged helix' DNA-binding domain"/>
    <property type="match status" value="1"/>
</dbReference>
<feature type="compositionally biased region" description="Pro residues" evidence="7">
    <location>
        <begin position="576"/>
        <end position="588"/>
    </location>
</feature>
<name>A0A8K0TQ69_9PEZI</name>
<dbReference type="OrthoDB" id="60033at2759"/>
<protein>
    <submittedName>
        <fullName evidence="9">Heat shock factor protein</fullName>
    </submittedName>
</protein>
<comment type="caution">
    <text evidence="9">The sequence shown here is derived from an EMBL/GenBank/DDBJ whole genome shotgun (WGS) entry which is preliminary data.</text>
</comment>
<feature type="compositionally biased region" description="Basic and acidic residues" evidence="7">
    <location>
        <begin position="766"/>
        <end position="775"/>
    </location>
</feature>
<accession>A0A8K0TQ69</accession>
<feature type="compositionally biased region" description="Acidic residues" evidence="7">
    <location>
        <begin position="285"/>
        <end position="295"/>
    </location>
</feature>
<keyword evidence="6" id="KW-0175">Coiled coil</keyword>
<evidence type="ECO:0000256" key="3">
    <source>
        <dbReference type="ARBA" id="ARBA00023125"/>
    </source>
</evidence>
<reference evidence="9" key="1">
    <citation type="journal article" date="2021" name="Nat. Commun.">
        <title>Genetic determinants of endophytism in the Arabidopsis root mycobiome.</title>
        <authorList>
            <person name="Mesny F."/>
            <person name="Miyauchi S."/>
            <person name="Thiergart T."/>
            <person name="Pickel B."/>
            <person name="Atanasova L."/>
            <person name="Karlsson M."/>
            <person name="Huettel B."/>
            <person name="Barry K.W."/>
            <person name="Haridas S."/>
            <person name="Chen C."/>
            <person name="Bauer D."/>
            <person name="Andreopoulos W."/>
            <person name="Pangilinan J."/>
            <person name="LaButti K."/>
            <person name="Riley R."/>
            <person name="Lipzen A."/>
            <person name="Clum A."/>
            <person name="Drula E."/>
            <person name="Henrissat B."/>
            <person name="Kohler A."/>
            <person name="Grigoriev I.V."/>
            <person name="Martin F.M."/>
            <person name="Hacquard S."/>
        </authorList>
    </citation>
    <scope>NUCLEOTIDE SEQUENCE</scope>
    <source>
        <strain evidence="9">MPI-CAGE-AT-0016</strain>
    </source>
</reference>
<feature type="coiled-coil region" evidence="6">
    <location>
        <begin position="133"/>
        <end position="160"/>
    </location>
</feature>
<feature type="compositionally biased region" description="Polar residues" evidence="7">
    <location>
        <begin position="461"/>
        <end position="480"/>
    </location>
</feature>
<feature type="region of interest" description="Disordered" evidence="7">
    <location>
        <begin position="451"/>
        <end position="480"/>
    </location>
</feature>
<dbReference type="InterPro" id="IPR036388">
    <property type="entry name" value="WH-like_DNA-bd_sf"/>
</dbReference>
<dbReference type="SMART" id="SM00415">
    <property type="entry name" value="HSF"/>
    <property type="match status" value="1"/>
</dbReference>
<dbReference type="PANTHER" id="PTHR10015:SF427">
    <property type="entry name" value="HEAT SHOCK FACTOR PROTEIN"/>
    <property type="match status" value="1"/>
</dbReference>
<evidence type="ECO:0000313" key="9">
    <source>
        <dbReference type="EMBL" id="KAH7367282.1"/>
    </source>
</evidence>
<keyword evidence="4" id="KW-0539">Nucleus</keyword>
<evidence type="ECO:0000256" key="5">
    <source>
        <dbReference type="RuleBase" id="RU004020"/>
    </source>
</evidence>
<keyword evidence="10" id="KW-1185">Reference proteome</keyword>
<comment type="subcellular location">
    <subcellularLocation>
        <location evidence="1">Nucleus</location>
    </subcellularLocation>
</comment>
<feature type="domain" description="HSF-type DNA-binding" evidence="8">
    <location>
        <begin position="160"/>
        <end position="267"/>
    </location>
</feature>
<dbReference type="InterPro" id="IPR036390">
    <property type="entry name" value="WH_DNA-bd_sf"/>
</dbReference>
<feature type="compositionally biased region" description="Low complexity" evidence="7">
    <location>
        <begin position="42"/>
        <end position="71"/>
    </location>
</feature>
<sequence length="775" mass="84878">MQHRYGSPSNNNDMLRWHDGATDNTGFVPGVPSGVNPYNMMAAPQQQPQAQPQQQHQPQQHPQQHQPQQALYGQAPAATANNALARRQMNRALVPTNPRANFDPSSDPWSSFVDTDVASSSALLHQQQPNSTAMSEEQSVEALEELAAKAKQDATVKRKQIPPFVQKLSSFLEEERNVELIRWSDKGDSFVVLDEDEFAKTLIPELFKHNNYASFVRQLNMYGFHKRVGLSDNSMRASERKNKSPSEYSNPYFRRGHPNLLWLINKPKSGNKKKTLQTSKTNADGEAESEEDAPIDEPLAPERVTSAAHPSRALPASGDMPMQAKFIAVIRDEVQKVREQQKAITAAMDRLQRENSALYSQAAIFQEQHDRHQNSINAILNFLANVFRKTLEDQSGTQNVNELFANIIPGVNANNAMPQGSVVDLGDFFQGQSASNPVGQTKRARGLLPPIPGPSGGRASTVASTPSTNATPQPFAGMNNSSNTNYNHPSGTVEELFDTPENNSHSPEYLAQELRSNPHESMMKIINDTNANNTTGLDLPEVVNNTPANMTSDQRQHILNNMMAQGSAPPQGKAPTPAPRAQAPPPAPDAHAVGSNPSAQQGQNNFSLSPIIGSNPRPPQFNQLVQNNNELESLRRMSQETDNKINHLQNMLVPLSPSGRIPDLDGTDLAQNYFGSPGPFDMDTFINEDAYGNNSTTDFPDVNFDTSGNDFNFGLLDDAAAAAGGGPTDHLAAPTPIKRGRGSSQNTPSPSGTEEILREDFDDTIPEAKRQRLHD</sequence>
<feature type="region of interest" description="Disordered" evidence="7">
    <location>
        <begin position="264"/>
        <end position="318"/>
    </location>
</feature>
<feature type="compositionally biased region" description="Polar residues" evidence="7">
    <location>
        <begin position="595"/>
        <end position="608"/>
    </location>
</feature>
<evidence type="ECO:0000256" key="6">
    <source>
        <dbReference type="SAM" id="Coils"/>
    </source>
</evidence>